<protein>
    <submittedName>
        <fullName evidence="12">GRP1 protein</fullName>
    </submittedName>
</protein>
<dbReference type="PANTHER" id="PTHR23113:SF157">
    <property type="entry name" value="RAS GUANYL-RELEASING PROTEIN 4"/>
    <property type="match status" value="1"/>
</dbReference>
<dbReference type="InterPro" id="IPR011992">
    <property type="entry name" value="EF-hand-dom_pair"/>
</dbReference>
<dbReference type="InterPro" id="IPR000198">
    <property type="entry name" value="RhoGAP_dom"/>
</dbReference>
<dbReference type="CDD" id="cd00155">
    <property type="entry name" value="RasGEF"/>
    <property type="match status" value="1"/>
</dbReference>
<feature type="domain" description="Ras-GEF" evidence="8">
    <location>
        <begin position="160"/>
        <end position="391"/>
    </location>
</feature>
<dbReference type="EMBL" id="JAATIS010000094">
    <property type="protein sequence ID" value="KAG2470305.1"/>
    <property type="molecule type" value="Genomic_DNA"/>
</dbReference>
<sequence length="1400" mass="158399">MLCRKSRLECPSPQVGVAGVRKDGRRNVRRRMTCPSPQEISKAKEMMSTMGTLTKSASLEELIERCIHCFERKDHVRPRICFFIRYWITHFSASFKGDVELEGVMADFWEMVKTEGEEKHCQLIDISNISTHDWNRKFTLQNTPNCGKKRKVSLLFDHLEPGELAEHLSYLEFKNFCRLTYLDYRSYVVNSSVRGNPALERSVALCNGISQWVQLMILNRHTPQQRAEVFTKFIHVAQKLRLLQNFNTLMAVIGGLCHSSISRLKETTSYLSQEVTKTLNEMTDLLSSHSNFSIYRRVYNECSGFKIPILGVHLKDLVSLNEALPDYLEDTKINLSKLQHLYNNLSELLQIQTATPPFEANKDLVHLLTLSLDLYYTEDEIYELSYTKEPRNPKIQPAIPTKPPVFVDWASGVAPRHDPAVISKHVKQMVESVIKNYDHNHDGFISQEDFEKIAASFPFSFCTYDREREGLMSRDEITSYFMRGISICSKLGLLHNFQETTYKKPTFCDTCNGFLWGVIKQGYRCRGSEEENIFFPHGDGVEQTEEPRCHQPILLASSTHKISIPVLVQTLEHSTQTEPGRWTPTDQQSLDQDKILKELQVAQQQPHDFPTSPNPSTDFKGRVTRDMNVAAELSKPLNKVDILSADRLPFDPPETYQRRKRSVQRVFHLGACCGRDCFLLFVMASIGAFVTCNFQSVKVTAALQQLKAAGIKVKGFKKVTQVEQAQTRLEQGEAALDVFLPMQACDVAVLLKQFIRELPSPLLPFYLQGPLCQAQDLQEPSQRENATLLLTTLLPQSSTCTLRYLCRFLQCVAERCDDNRMGVSSLAVVFSPTLFHFPKPGAQLSAETEQLLERLANVVQILITNAEYIGNIPATILSTPLDMAQRCTGAVMNEILPEYSVTKRRRRRSVGEIFVDAFSKLRTNRPPNGTPLEQDERPEFFLSQKETSDLQADLPLTNKRKASEETLPGIQFSAKKRNFSSRPNNSAAKGELSIQLRKSLRIFSLGIRARKQLTAAVPVTLEGQFKGTKATLTFGSPVKNQTMETQTTSESVSVSLDREDENTCPIIQNCMCHLVDLTDQEDSLPNQLDQHKSSTSVSHFENEVNKREDDMDWLAIDKKYCYLNKRTPRRSLSLPEGINEHVENGAVLPVSYKNSTDNLELDEPCTSQNVVCPSRKTKDCIPEVVITQAKVEEQNEEIEEVVSDDLDLCNSVPSSTSTWMSVADRIRRFNKLTSRLWSPSQSLASESRGSLFFQRAPVLKVAEKFEGGSKILKRRGARRFGRSLSHESAIGILNGFQRDEAYVEEHKEYNLSPLMSPPLHLAAPKIICEPHLFNNSSNNLNVGSPISIENMEVAEDLKSSPESDSALHFLVAGEQQRYKGSPKCPLSASRITPVSESVEL</sequence>
<dbReference type="GO" id="GO:0005085">
    <property type="term" value="F:guanyl-nucleotide exchange factor activity"/>
    <property type="evidence" value="ECO:0007669"/>
    <property type="project" value="UniProtKB-KW"/>
</dbReference>
<dbReference type="SMART" id="SM00147">
    <property type="entry name" value="RasGEF"/>
    <property type="match status" value="1"/>
</dbReference>
<dbReference type="InterPro" id="IPR002219">
    <property type="entry name" value="PKC_DAG/PE"/>
</dbReference>
<dbReference type="Gene3D" id="3.30.60.20">
    <property type="match status" value="1"/>
</dbReference>
<dbReference type="InterPro" id="IPR002048">
    <property type="entry name" value="EF_hand_dom"/>
</dbReference>
<dbReference type="InterPro" id="IPR023578">
    <property type="entry name" value="Ras_GEF_dom_sf"/>
</dbReference>
<evidence type="ECO:0000256" key="7">
    <source>
        <dbReference type="PROSITE-ProRule" id="PRU00168"/>
    </source>
</evidence>
<dbReference type="SUPFAM" id="SSF48350">
    <property type="entry name" value="GTPase activation domain, GAP"/>
    <property type="match status" value="1"/>
</dbReference>
<evidence type="ECO:0000313" key="13">
    <source>
        <dbReference type="Proteomes" id="UP000886611"/>
    </source>
</evidence>
<dbReference type="Gene3D" id="1.20.870.10">
    <property type="entry name" value="Son of sevenless (SoS) protein Chain: S domain 1"/>
    <property type="match status" value="1"/>
</dbReference>
<comment type="similarity">
    <text evidence="1">Belongs to the RASGRP family.</text>
</comment>
<dbReference type="GO" id="GO:0008270">
    <property type="term" value="F:zinc ion binding"/>
    <property type="evidence" value="ECO:0007669"/>
    <property type="project" value="UniProtKB-KW"/>
</dbReference>
<dbReference type="InterPro" id="IPR001895">
    <property type="entry name" value="RASGEF_cat_dom"/>
</dbReference>
<dbReference type="GO" id="GO:0005886">
    <property type="term" value="C:plasma membrane"/>
    <property type="evidence" value="ECO:0007669"/>
    <property type="project" value="TreeGrafter"/>
</dbReference>
<dbReference type="InterPro" id="IPR046349">
    <property type="entry name" value="C1-like_sf"/>
</dbReference>
<organism evidence="12 13">
    <name type="scientific">Polypterus senegalus</name>
    <name type="common">Senegal bichir</name>
    <dbReference type="NCBI Taxonomy" id="55291"/>
    <lineage>
        <taxon>Eukaryota</taxon>
        <taxon>Metazoa</taxon>
        <taxon>Chordata</taxon>
        <taxon>Craniata</taxon>
        <taxon>Vertebrata</taxon>
        <taxon>Euteleostomi</taxon>
        <taxon>Actinopterygii</taxon>
        <taxon>Polypteriformes</taxon>
        <taxon>Polypteridae</taxon>
        <taxon>Polypterus</taxon>
    </lineage>
</organism>
<dbReference type="PROSITE" id="PS50222">
    <property type="entry name" value="EF_HAND_2"/>
    <property type="match status" value="1"/>
</dbReference>
<dbReference type="FunFam" id="1.10.238.10:FF:000051">
    <property type="entry name" value="Ras guanyl-releasing protein 3 isoform 1"/>
    <property type="match status" value="1"/>
</dbReference>
<dbReference type="PROSITE" id="PS50081">
    <property type="entry name" value="ZF_DAG_PE_2"/>
    <property type="match status" value="1"/>
</dbReference>
<dbReference type="GO" id="GO:0005509">
    <property type="term" value="F:calcium ion binding"/>
    <property type="evidence" value="ECO:0007669"/>
    <property type="project" value="InterPro"/>
</dbReference>
<dbReference type="InterPro" id="IPR008936">
    <property type="entry name" value="Rho_GTPase_activation_prot"/>
</dbReference>
<dbReference type="PROSITE" id="PS50009">
    <property type="entry name" value="RASGEF_CAT"/>
    <property type="match status" value="1"/>
</dbReference>
<keyword evidence="5" id="KW-0862">Zinc</keyword>
<dbReference type="GO" id="GO:0007265">
    <property type="term" value="P:Ras protein signal transduction"/>
    <property type="evidence" value="ECO:0007669"/>
    <property type="project" value="TreeGrafter"/>
</dbReference>
<accession>A0A8X7XNP9</accession>
<dbReference type="PANTHER" id="PTHR23113">
    <property type="entry name" value="GUANINE NUCLEOTIDE EXCHANGE FACTOR"/>
    <property type="match status" value="1"/>
</dbReference>
<evidence type="ECO:0000259" key="8">
    <source>
        <dbReference type="PROSITE" id="PS50009"/>
    </source>
</evidence>
<comment type="caution">
    <text evidence="12">The sequence shown here is derived from an EMBL/GenBank/DDBJ whole genome shotgun (WGS) entry which is preliminary data.</text>
</comment>
<evidence type="ECO:0000256" key="3">
    <source>
        <dbReference type="ARBA" id="ARBA00022723"/>
    </source>
</evidence>
<dbReference type="InterPro" id="IPR036964">
    <property type="entry name" value="RASGEF_cat_dom_sf"/>
</dbReference>
<evidence type="ECO:0000313" key="12">
    <source>
        <dbReference type="EMBL" id="KAG2470305.1"/>
    </source>
</evidence>
<gene>
    <name evidence="12" type="primary">Rasgrp1_0</name>
    <name evidence="12" type="ORF">GTO96_0005231</name>
</gene>
<dbReference type="SUPFAM" id="SSF48366">
    <property type="entry name" value="Ras GEF"/>
    <property type="match status" value="1"/>
</dbReference>
<dbReference type="Pfam" id="PF00617">
    <property type="entry name" value="RasGEF"/>
    <property type="match status" value="1"/>
</dbReference>
<keyword evidence="13" id="KW-1185">Reference proteome</keyword>
<feature type="domain" description="EF-hand" evidence="10">
    <location>
        <begin position="425"/>
        <end position="460"/>
    </location>
</feature>
<feature type="non-terminal residue" evidence="12">
    <location>
        <position position="1"/>
    </location>
</feature>
<feature type="domain" description="Rho-GAP" evidence="11">
    <location>
        <begin position="684"/>
        <end position="870"/>
    </location>
</feature>
<keyword evidence="3" id="KW-0479">Metal-binding</keyword>
<evidence type="ECO:0000256" key="5">
    <source>
        <dbReference type="ARBA" id="ARBA00022833"/>
    </source>
</evidence>
<dbReference type="Gene3D" id="1.10.840.10">
    <property type="entry name" value="Ras guanine-nucleotide exchange factors catalytic domain"/>
    <property type="match status" value="1"/>
</dbReference>
<dbReference type="PROSITE" id="PS50238">
    <property type="entry name" value="RHOGAP"/>
    <property type="match status" value="1"/>
</dbReference>
<keyword evidence="6" id="KW-0106">Calcium</keyword>
<feature type="domain" description="Phorbol-ester/DAG-type" evidence="9">
    <location>
        <begin position="494"/>
        <end position="525"/>
    </location>
</feature>
<dbReference type="PROSITE" id="PS00018">
    <property type="entry name" value="EF_HAND_1"/>
    <property type="match status" value="1"/>
</dbReference>
<evidence type="ECO:0000259" key="10">
    <source>
        <dbReference type="PROSITE" id="PS50222"/>
    </source>
</evidence>
<reference evidence="12 13" key="1">
    <citation type="journal article" date="2021" name="Cell">
        <title>Tracing the genetic footprints of vertebrate landing in non-teleost ray-finned fishes.</title>
        <authorList>
            <person name="Bi X."/>
            <person name="Wang K."/>
            <person name="Yang L."/>
            <person name="Pan H."/>
            <person name="Jiang H."/>
            <person name="Wei Q."/>
            <person name="Fang M."/>
            <person name="Yu H."/>
            <person name="Zhu C."/>
            <person name="Cai Y."/>
            <person name="He Y."/>
            <person name="Gan X."/>
            <person name="Zeng H."/>
            <person name="Yu D."/>
            <person name="Zhu Y."/>
            <person name="Jiang H."/>
            <person name="Qiu Q."/>
            <person name="Yang H."/>
            <person name="Zhang Y.E."/>
            <person name="Wang W."/>
            <person name="Zhu M."/>
            <person name="He S."/>
            <person name="Zhang G."/>
        </authorList>
    </citation>
    <scope>NUCLEOTIDE SEQUENCE [LARGE SCALE GENOMIC DNA]</scope>
    <source>
        <strain evidence="12">Bchr_013</strain>
    </source>
</reference>
<evidence type="ECO:0000256" key="6">
    <source>
        <dbReference type="ARBA" id="ARBA00022837"/>
    </source>
</evidence>
<evidence type="ECO:0000256" key="4">
    <source>
        <dbReference type="ARBA" id="ARBA00022771"/>
    </source>
</evidence>
<evidence type="ECO:0000259" key="11">
    <source>
        <dbReference type="PROSITE" id="PS50238"/>
    </source>
</evidence>
<dbReference type="SUPFAM" id="SSF57889">
    <property type="entry name" value="Cysteine-rich domain"/>
    <property type="match status" value="1"/>
</dbReference>
<dbReference type="Gene3D" id="1.10.238.10">
    <property type="entry name" value="EF-hand"/>
    <property type="match status" value="1"/>
</dbReference>
<name>A0A8X7XNP9_POLSE</name>
<keyword evidence="4" id="KW-0863">Zinc-finger</keyword>
<dbReference type="SMART" id="SM00324">
    <property type="entry name" value="RhoGAP"/>
    <property type="match status" value="1"/>
</dbReference>
<evidence type="ECO:0000256" key="1">
    <source>
        <dbReference type="ARBA" id="ARBA00009566"/>
    </source>
</evidence>
<keyword evidence="2 7" id="KW-0344">Guanine-nucleotide releasing factor</keyword>
<dbReference type="Pfam" id="PF00130">
    <property type="entry name" value="C1_1"/>
    <property type="match status" value="1"/>
</dbReference>
<evidence type="ECO:0000256" key="2">
    <source>
        <dbReference type="ARBA" id="ARBA00022658"/>
    </source>
</evidence>
<dbReference type="InterPro" id="IPR018247">
    <property type="entry name" value="EF_Hand_1_Ca_BS"/>
</dbReference>
<dbReference type="FunFam" id="1.10.840.10:FF:000003">
    <property type="entry name" value="Ras guanyl-releasing protein 3 isoform 1"/>
    <property type="match status" value="1"/>
</dbReference>
<dbReference type="Gene3D" id="1.10.555.10">
    <property type="entry name" value="Rho GTPase activation protein"/>
    <property type="match status" value="1"/>
</dbReference>
<evidence type="ECO:0000259" key="9">
    <source>
        <dbReference type="PROSITE" id="PS50081"/>
    </source>
</evidence>
<proteinExistence type="inferred from homology"/>
<feature type="non-terminal residue" evidence="12">
    <location>
        <position position="1400"/>
    </location>
</feature>
<dbReference type="Proteomes" id="UP000886611">
    <property type="component" value="Unassembled WGS sequence"/>
</dbReference>
<dbReference type="Pfam" id="PF00620">
    <property type="entry name" value="RhoGAP"/>
    <property type="match status" value="1"/>
</dbReference>
<dbReference type="InterPro" id="IPR008937">
    <property type="entry name" value="Ras-like_GEF"/>
</dbReference>
<dbReference type="SUPFAM" id="SSF47473">
    <property type="entry name" value="EF-hand"/>
    <property type="match status" value="1"/>
</dbReference>